<accession>A0ABY1P1P0</accession>
<name>A0ABY1P1P0_9RHOB</name>
<sequence length="214" mass="22619">MNFQRIGGVCGLIAAGTYLFGIGLLLGVLEPAGYGGTDMVAQARFLSENQFIMYIWNLVIWILNAIVLVILALAIHDRLQQKAPAFSQVATSFALIWAGLVLASGMLSNITLGTVSTLYASDPVQAGAFLQSLTAVEEGLGGGNELAGGLWVLILSWGALRTEAFSKPMNLCGMLIGFAGLSTLFPALAPVTGAIFGLGFIVWFAWVGIHLLRN</sequence>
<dbReference type="RefSeq" id="WP_283426050.1">
    <property type="nucleotide sequence ID" value="NZ_FXTY01000004.1"/>
</dbReference>
<keyword evidence="3" id="KW-1185">Reference proteome</keyword>
<dbReference type="EMBL" id="FXTY01000004">
    <property type="protein sequence ID" value="SMP21979.1"/>
    <property type="molecule type" value="Genomic_DNA"/>
</dbReference>
<feature type="transmembrane region" description="Helical" evidence="1">
    <location>
        <begin position="54"/>
        <end position="75"/>
    </location>
</feature>
<protein>
    <recommendedName>
        <fullName evidence="4">DUF4386 family protein</fullName>
    </recommendedName>
</protein>
<feature type="transmembrane region" description="Helical" evidence="1">
    <location>
        <begin position="194"/>
        <end position="212"/>
    </location>
</feature>
<evidence type="ECO:0000313" key="2">
    <source>
        <dbReference type="EMBL" id="SMP21979.1"/>
    </source>
</evidence>
<keyword evidence="1" id="KW-1133">Transmembrane helix</keyword>
<gene>
    <name evidence="2" type="ORF">SAMN06265373_10481</name>
</gene>
<keyword evidence="1" id="KW-0812">Transmembrane</keyword>
<organism evidence="2 3">
    <name type="scientific">Shimia sagamensis</name>
    <dbReference type="NCBI Taxonomy" id="1566352"/>
    <lineage>
        <taxon>Bacteria</taxon>
        <taxon>Pseudomonadati</taxon>
        <taxon>Pseudomonadota</taxon>
        <taxon>Alphaproteobacteria</taxon>
        <taxon>Rhodobacterales</taxon>
        <taxon>Roseobacteraceae</taxon>
    </lineage>
</organism>
<evidence type="ECO:0000256" key="1">
    <source>
        <dbReference type="SAM" id="Phobius"/>
    </source>
</evidence>
<evidence type="ECO:0000313" key="3">
    <source>
        <dbReference type="Proteomes" id="UP001157961"/>
    </source>
</evidence>
<keyword evidence="1" id="KW-0472">Membrane</keyword>
<feature type="transmembrane region" description="Helical" evidence="1">
    <location>
        <begin position="95"/>
        <end position="120"/>
    </location>
</feature>
<proteinExistence type="predicted"/>
<comment type="caution">
    <text evidence="2">The sequence shown here is derived from an EMBL/GenBank/DDBJ whole genome shotgun (WGS) entry which is preliminary data.</text>
</comment>
<feature type="transmembrane region" description="Helical" evidence="1">
    <location>
        <begin position="12"/>
        <end position="34"/>
    </location>
</feature>
<evidence type="ECO:0008006" key="4">
    <source>
        <dbReference type="Google" id="ProtNLM"/>
    </source>
</evidence>
<reference evidence="2 3" key="1">
    <citation type="submission" date="2017-05" db="EMBL/GenBank/DDBJ databases">
        <authorList>
            <person name="Varghese N."/>
            <person name="Submissions S."/>
        </authorList>
    </citation>
    <scope>NUCLEOTIDE SEQUENCE [LARGE SCALE GENOMIC DNA]</scope>
    <source>
        <strain evidence="2 3">DSM 29734</strain>
    </source>
</reference>
<dbReference type="Proteomes" id="UP001157961">
    <property type="component" value="Unassembled WGS sequence"/>
</dbReference>